<dbReference type="EMBL" id="QGKX02001521">
    <property type="protein sequence ID" value="KAF3507038.1"/>
    <property type="molecule type" value="Genomic_DNA"/>
</dbReference>
<comment type="caution">
    <text evidence="2">The sequence shown here is derived from an EMBL/GenBank/DDBJ whole genome shotgun (WGS) entry which is preliminary data.</text>
</comment>
<gene>
    <name evidence="2" type="ORF">F2Q69_00000250</name>
</gene>
<dbReference type="AlphaFoldDB" id="A0A8S9NPQ8"/>
<organism evidence="2 3">
    <name type="scientific">Brassica cretica</name>
    <name type="common">Mustard</name>
    <dbReference type="NCBI Taxonomy" id="69181"/>
    <lineage>
        <taxon>Eukaryota</taxon>
        <taxon>Viridiplantae</taxon>
        <taxon>Streptophyta</taxon>
        <taxon>Embryophyta</taxon>
        <taxon>Tracheophyta</taxon>
        <taxon>Spermatophyta</taxon>
        <taxon>Magnoliopsida</taxon>
        <taxon>eudicotyledons</taxon>
        <taxon>Gunneridae</taxon>
        <taxon>Pentapetalae</taxon>
        <taxon>rosids</taxon>
        <taxon>malvids</taxon>
        <taxon>Brassicales</taxon>
        <taxon>Brassicaceae</taxon>
        <taxon>Brassiceae</taxon>
        <taxon>Brassica</taxon>
    </lineage>
</organism>
<protein>
    <submittedName>
        <fullName evidence="2">Uncharacterized protein</fullName>
    </submittedName>
</protein>
<sequence>MSLNTEQLRKLCDKMENKEGMKLAKVLKNGNNDETESEEEEVVEAKQNGHVEANGYSMVDTATQSPRAAAMV</sequence>
<evidence type="ECO:0000313" key="3">
    <source>
        <dbReference type="Proteomes" id="UP000712600"/>
    </source>
</evidence>
<feature type="region of interest" description="Disordered" evidence="1">
    <location>
        <begin position="48"/>
        <end position="72"/>
    </location>
</feature>
<evidence type="ECO:0000256" key="1">
    <source>
        <dbReference type="SAM" id="MobiDB-lite"/>
    </source>
</evidence>
<proteinExistence type="predicted"/>
<accession>A0A8S9NPQ8</accession>
<name>A0A8S9NPQ8_BRACR</name>
<evidence type="ECO:0000313" key="2">
    <source>
        <dbReference type="EMBL" id="KAF3507038.1"/>
    </source>
</evidence>
<dbReference type="Proteomes" id="UP000712600">
    <property type="component" value="Unassembled WGS sequence"/>
</dbReference>
<reference evidence="2" key="1">
    <citation type="submission" date="2019-12" db="EMBL/GenBank/DDBJ databases">
        <title>Genome sequencing and annotation of Brassica cretica.</title>
        <authorList>
            <person name="Studholme D.J."/>
            <person name="Sarris P."/>
        </authorList>
    </citation>
    <scope>NUCLEOTIDE SEQUENCE</scope>
    <source>
        <strain evidence="2">PFS-109/04</strain>
        <tissue evidence="2">Leaf</tissue>
    </source>
</reference>